<evidence type="ECO:0000313" key="3">
    <source>
        <dbReference type="Proteomes" id="UP001597097"/>
    </source>
</evidence>
<evidence type="ECO:0000313" key="2">
    <source>
        <dbReference type="EMBL" id="MFD1546933.1"/>
    </source>
</evidence>
<organism evidence="2 3">
    <name type="scientific">Nonomuraea guangzhouensis</name>
    <dbReference type="NCBI Taxonomy" id="1291555"/>
    <lineage>
        <taxon>Bacteria</taxon>
        <taxon>Bacillati</taxon>
        <taxon>Actinomycetota</taxon>
        <taxon>Actinomycetes</taxon>
        <taxon>Streptosporangiales</taxon>
        <taxon>Streptosporangiaceae</taxon>
        <taxon>Nonomuraea</taxon>
    </lineage>
</organism>
<comment type="caution">
    <text evidence="2">The sequence shown here is derived from an EMBL/GenBank/DDBJ whole genome shotgun (WGS) entry which is preliminary data.</text>
</comment>
<protein>
    <submittedName>
        <fullName evidence="2">Uncharacterized protein</fullName>
    </submittedName>
</protein>
<feature type="transmembrane region" description="Helical" evidence="1">
    <location>
        <begin position="6"/>
        <end position="26"/>
    </location>
</feature>
<evidence type="ECO:0000256" key="1">
    <source>
        <dbReference type="SAM" id="Phobius"/>
    </source>
</evidence>
<gene>
    <name evidence="2" type="ORF">ACFSJ0_58545</name>
</gene>
<reference evidence="3" key="1">
    <citation type="journal article" date="2019" name="Int. J. Syst. Evol. Microbiol.">
        <title>The Global Catalogue of Microorganisms (GCM) 10K type strain sequencing project: providing services to taxonomists for standard genome sequencing and annotation.</title>
        <authorList>
            <consortium name="The Broad Institute Genomics Platform"/>
            <consortium name="The Broad Institute Genome Sequencing Center for Infectious Disease"/>
            <person name="Wu L."/>
            <person name="Ma J."/>
        </authorList>
    </citation>
    <scope>NUCLEOTIDE SEQUENCE [LARGE SCALE GENOMIC DNA]</scope>
    <source>
        <strain evidence="3">CGMCC 1.15399</strain>
    </source>
</reference>
<dbReference type="EMBL" id="JBHUCM010000070">
    <property type="protein sequence ID" value="MFD1546933.1"/>
    <property type="molecule type" value="Genomic_DNA"/>
</dbReference>
<keyword evidence="1" id="KW-0472">Membrane</keyword>
<keyword evidence="1" id="KW-1133">Transmembrane helix</keyword>
<dbReference type="RefSeq" id="WP_219536660.1">
    <property type="nucleotide sequence ID" value="NZ_JAHKRM010000031.1"/>
</dbReference>
<keyword evidence="3" id="KW-1185">Reference proteome</keyword>
<dbReference type="Proteomes" id="UP001597097">
    <property type="component" value="Unassembled WGS sequence"/>
</dbReference>
<accession>A0ABW4GWS9</accession>
<proteinExistence type="predicted"/>
<name>A0ABW4GWS9_9ACTN</name>
<keyword evidence="1" id="KW-0812">Transmembrane</keyword>
<sequence>MADLILPAVAVIAMIVGYLVIVSRILRDEHIPPRHEQLVRDALADDLHDVFPEEESR</sequence>